<dbReference type="SUPFAM" id="SSF53633">
    <property type="entry name" value="Carbamate kinase-like"/>
    <property type="match status" value="1"/>
</dbReference>
<dbReference type="CDD" id="cd04237">
    <property type="entry name" value="AAK_NAGS-ABP"/>
    <property type="match status" value="1"/>
</dbReference>
<keyword evidence="3 8" id="KW-0055">Arginine biosynthesis</keyword>
<dbReference type="HAMAP" id="MF_01105">
    <property type="entry name" value="N_acetyl_glu_synth"/>
    <property type="match status" value="1"/>
</dbReference>
<dbReference type="InterPro" id="IPR000182">
    <property type="entry name" value="GNAT_dom"/>
</dbReference>
<keyword evidence="5 8" id="KW-0808">Transferase</keyword>
<feature type="domain" description="N-acetyltransferase" evidence="9">
    <location>
        <begin position="313"/>
        <end position="460"/>
    </location>
</feature>
<evidence type="ECO:0000259" key="9">
    <source>
        <dbReference type="PROSITE" id="PS51186"/>
    </source>
</evidence>
<dbReference type="Gene3D" id="3.40.630.30">
    <property type="match status" value="1"/>
</dbReference>
<dbReference type="Pfam" id="PF00696">
    <property type="entry name" value="AA_kinase"/>
    <property type="match status" value="1"/>
</dbReference>
<comment type="caution">
    <text evidence="10">The sequence shown here is derived from an EMBL/GenBank/DDBJ whole genome shotgun (WGS) entry which is preliminary data.</text>
</comment>
<keyword evidence="4 8" id="KW-0028">Amino-acid biosynthesis</keyword>
<dbReference type="InterPro" id="IPR033719">
    <property type="entry name" value="NAGS_kin"/>
</dbReference>
<reference evidence="11" key="1">
    <citation type="journal article" date="2019" name="Int. J. Syst. Evol. Microbiol.">
        <title>The Global Catalogue of Microorganisms (GCM) 10K type strain sequencing project: providing services to taxonomists for standard genome sequencing and annotation.</title>
        <authorList>
            <consortium name="The Broad Institute Genomics Platform"/>
            <consortium name="The Broad Institute Genome Sequencing Center for Infectious Disease"/>
            <person name="Wu L."/>
            <person name="Ma J."/>
        </authorList>
    </citation>
    <scope>NUCLEOTIDE SEQUENCE [LARGE SCALE GENOMIC DNA]</scope>
    <source>
        <strain evidence="11">KCTC 52640</strain>
    </source>
</reference>
<dbReference type="Pfam" id="PF13508">
    <property type="entry name" value="Acetyltransf_7"/>
    <property type="match status" value="1"/>
</dbReference>
<comment type="pathway">
    <text evidence="1 8">Amino-acid biosynthesis; L-arginine biosynthesis; N(2)-acetyl-L-ornithine from L-glutamate: step 1/4.</text>
</comment>
<dbReference type="InterPro" id="IPR016181">
    <property type="entry name" value="Acyl_CoA_acyltransferase"/>
</dbReference>
<gene>
    <name evidence="8 10" type="primary">argA</name>
    <name evidence="10" type="ORF">ACFOSU_20320</name>
</gene>
<evidence type="ECO:0000256" key="2">
    <source>
        <dbReference type="ARBA" id="ARBA00009145"/>
    </source>
</evidence>
<dbReference type="PROSITE" id="PS51186">
    <property type="entry name" value="GNAT"/>
    <property type="match status" value="1"/>
</dbReference>
<dbReference type="NCBIfam" id="NF003641">
    <property type="entry name" value="PRK05279.1"/>
    <property type="match status" value="1"/>
</dbReference>
<evidence type="ECO:0000256" key="1">
    <source>
        <dbReference type="ARBA" id="ARBA00004925"/>
    </source>
</evidence>
<evidence type="ECO:0000256" key="4">
    <source>
        <dbReference type="ARBA" id="ARBA00022605"/>
    </source>
</evidence>
<dbReference type="GO" id="GO:0016746">
    <property type="term" value="F:acyltransferase activity"/>
    <property type="evidence" value="ECO:0007669"/>
    <property type="project" value="UniProtKB-KW"/>
</dbReference>
<dbReference type="PANTHER" id="PTHR30602:SF12">
    <property type="entry name" value="AMINO-ACID ACETYLTRANSFERASE NAGS1, CHLOROPLASTIC-RELATED"/>
    <property type="match status" value="1"/>
</dbReference>
<dbReference type="Proteomes" id="UP001595462">
    <property type="component" value="Unassembled WGS sequence"/>
</dbReference>
<comment type="miscellaneous">
    <text evidence="8">In bacteria which possess the bifunctional enzyme ornithine acetyltransferase/N-acetylglutamate synthase (ArgJ), ArgA fulfills an anaplerotic role.</text>
</comment>
<keyword evidence="8" id="KW-0963">Cytoplasm</keyword>
<protein>
    <recommendedName>
        <fullName evidence="8">Amino-acid acetyltransferase</fullName>
        <ecNumber evidence="8">2.3.1.1</ecNumber>
    </recommendedName>
    <alternativeName>
        <fullName evidence="8">N-acetylglutamate synthase</fullName>
        <shortName evidence="8">AGS</shortName>
        <shortName evidence="8">NAGS</shortName>
    </alternativeName>
</protein>
<evidence type="ECO:0000256" key="7">
    <source>
        <dbReference type="ARBA" id="ARBA00048372"/>
    </source>
</evidence>
<name>A0ABV7EWD1_9GAMM</name>
<proteinExistence type="inferred from homology"/>
<dbReference type="EMBL" id="JBHRSS010000010">
    <property type="protein sequence ID" value="MFC3106226.1"/>
    <property type="molecule type" value="Genomic_DNA"/>
</dbReference>
<dbReference type="InterPro" id="IPR010167">
    <property type="entry name" value="NH2A_AcTrfase"/>
</dbReference>
<dbReference type="InterPro" id="IPR036393">
    <property type="entry name" value="AceGlu_kinase-like_sf"/>
</dbReference>
<dbReference type="InterPro" id="IPR001048">
    <property type="entry name" value="Asp/Glu/Uridylate_kinase"/>
</dbReference>
<keyword evidence="6 8" id="KW-0012">Acyltransferase</keyword>
<dbReference type="Gene3D" id="3.40.1160.10">
    <property type="entry name" value="Acetylglutamate kinase-like"/>
    <property type="match status" value="1"/>
</dbReference>
<evidence type="ECO:0000256" key="8">
    <source>
        <dbReference type="HAMAP-Rule" id="MF_01105"/>
    </source>
</evidence>
<dbReference type="PANTHER" id="PTHR30602">
    <property type="entry name" value="AMINO-ACID ACETYLTRANSFERASE"/>
    <property type="match status" value="1"/>
</dbReference>
<comment type="similarity">
    <text evidence="2 8">Belongs to the acetyltransferase family. ArgA subfamily.</text>
</comment>
<dbReference type="EC" id="2.3.1.1" evidence="8"/>
<sequence length="462" mass="48583">MSQKPATAATPDDAVVPAHHHAADPTGLVAALRASAPYVHAHRGRTFVINLPGEAAQSSAFADLVYDIALLASLGVRLVIVFGARPQIDAALADAGLETRFIDGVRVTDSASLACVKAAVGSLQMELEALLSTSLASTPMGGARIVTASGNLVTARPVGVVAGVDHRHTGEVRRVDVASINAQLARGAIVLLSCIGYSPSGEIFNLFAEEVATATATALTADKFVLLHPGDALHERFADTPAELRPDAARRLLADTDAALTAADRARLGAAVAACGAGVARAHLVSFERDGALLRELYSRDGVGTMIAADTYDTTRPATPEDLGGVLALIEPLAAAGILVARSREAIELDIEHYLVMERDGLITACCALMPYPDEAIGELACVAVHPDYRTQDRAATLLAETEKRARAAGLERLFALTTKAPHWFVEHGFKTADIDSLPLAKRTLYNYQRNSAVFIKTLAPV</sequence>
<comment type="subcellular location">
    <subcellularLocation>
        <location evidence="8">Cytoplasm</location>
    </subcellularLocation>
</comment>
<evidence type="ECO:0000313" key="11">
    <source>
        <dbReference type="Proteomes" id="UP001595462"/>
    </source>
</evidence>
<evidence type="ECO:0000256" key="5">
    <source>
        <dbReference type="ARBA" id="ARBA00022679"/>
    </source>
</evidence>
<accession>A0ABV7EWD1</accession>
<comment type="catalytic activity">
    <reaction evidence="7 8">
        <text>L-glutamate + acetyl-CoA = N-acetyl-L-glutamate + CoA + H(+)</text>
        <dbReference type="Rhea" id="RHEA:24292"/>
        <dbReference type="ChEBI" id="CHEBI:15378"/>
        <dbReference type="ChEBI" id="CHEBI:29985"/>
        <dbReference type="ChEBI" id="CHEBI:44337"/>
        <dbReference type="ChEBI" id="CHEBI:57287"/>
        <dbReference type="ChEBI" id="CHEBI:57288"/>
        <dbReference type="EC" id="2.3.1.1"/>
    </reaction>
</comment>
<evidence type="ECO:0000256" key="3">
    <source>
        <dbReference type="ARBA" id="ARBA00022571"/>
    </source>
</evidence>
<evidence type="ECO:0000256" key="6">
    <source>
        <dbReference type="ARBA" id="ARBA00023315"/>
    </source>
</evidence>
<dbReference type="NCBIfam" id="TIGR01890">
    <property type="entry name" value="N-Ac-Glu-synth"/>
    <property type="match status" value="1"/>
</dbReference>
<evidence type="ECO:0000313" key="10">
    <source>
        <dbReference type="EMBL" id="MFC3106226.1"/>
    </source>
</evidence>
<dbReference type="PIRSF" id="PIRSF000423">
    <property type="entry name" value="ArgA"/>
    <property type="match status" value="1"/>
</dbReference>
<dbReference type="RefSeq" id="WP_380691837.1">
    <property type="nucleotide sequence ID" value="NZ_JBHRSS010000010.1"/>
</dbReference>
<organism evidence="10 11">
    <name type="scientific">Salinisphaera aquimarina</name>
    <dbReference type="NCBI Taxonomy" id="2094031"/>
    <lineage>
        <taxon>Bacteria</taxon>
        <taxon>Pseudomonadati</taxon>
        <taxon>Pseudomonadota</taxon>
        <taxon>Gammaproteobacteria</taxon>
        <taxon>Salinisphaerales</taxon>
        <taxon>Salinisphaeraceae</taxon>
        <taxon>Salinisphaera</taxon>
    </lineage>
</organism>
<keyword evidence="11" id="KW-1185">Reference proteome</keyword>
<dbReference type="CDD" id="cd04301">
    <property type="entry name" value="NAT_SF"/>
    <property type="match status" value="1"/>
</dbReference>
<dbReference type="SUPFAM" id="SSF55729">
    <property type="entry name" value="Acyl-CoA N-acyltransferases (Nat)"/>
    <property type="match status" value="1"/>
</dbReference>